<accession>A0A0E9UJX5</accession>
<evidence type="ECO:0000256" key="1">
    <source>
        <dbReference type="SAM" id="MobiDB-lite"/>
    </source>
</evidence>
<dbReference type="EMBL" id="GBXM01042485">
    <property type="protein sequence ID" value="JAH66092.1"/>
    <property type="molecule type" value="Transcribed_RNA"/>
</dbReference>
<organism evidence="2">
    <name type="scientific">Anguilla anguilla</name>
    <name type="common">European freshwater eel</name>
    <name type="synonym">Muraena anguilla</name>
    <dbReference type="NCBI Taxonomy" id="7936"/>
    <lineage>
        <taxon>Eukaryota</taxon>
        <taxon>Metazoa</taxon>
        <taxon>Chordata</taxon>
        <taxon>Craniata</taxon>
        <taxon>Vertebrata</taxon>
        <taxon>Euteleostomi</taxon>
        <taxon>Actinopterygii</taxon>
        <taxon>Neopterygii</taxon>
        <taxon>Teleostei</taxon>
        <taxon>Anguilliformes</taxon>
        <taxon>Anguillidae</taxon>
        <taxon>Anguilla</taxon>
    </lineage>
</organism>
<sequence>MHRPVFPVLQEEEHTRVVGTQAPKTGPSSPKQVRPSDL</sequence>
<reference evidence="2" key="2">
    <citation type="journal article" date="2015" name="Fish Shellfish Immunol.">
        <title>Early steps in the European eel (Anguilla anguilla)-Vibrio vulnificus interaction in the gills: Role of the RtxA13 toxin.</title>
        <authorList>
            <person name="Callol A."/>
            <person name="Pajuelo D."/>
            <person name="Ebbesson L."/>
            <person name="Teles M."/>
            <person name="MacKenzie S."/>
            <person name="Amaro C."/>
        </authorList>
    </citation>
    <scope>NUCLEOTIDE SEQUENCE</scope>
</reference>
<evidence type="ECO:0000313" key="2">
    <source>
        <dbReference type="EMBL" id="JAH66092.1"/>
    </source>
</evidence>
<dbReference type="AlphaFoldDB" id="A0A0E9UJX5"/>
<feature type="compositionally biased region" description="Polar residues" evidence="1">
    <location>
        <begin position="22"/>
        <end position="31"/>
    </location>
</feature>
<reference evidence="2" key="1">
    <citation type="submission" date="2014-11" db="EMBL/GenBank/DDBJ databases">
        <authorList>
            <person name="Amaro Gonzalez C."/>
        </authorList>
    </citation>
    <scope>NUCLEOTIDE SEQUENCE</scope>
</reference>
<name>A0A0E9UJX5_ANGAN</name>
<proteinExistence type="predicted"/>
<protein>
    <submittedName>
        <fullName evidence="2">Uncharacterized protein</fullName>
    </submittedName>
</protein>
<feature type="region of interest" description="Disordered" evidence="1">
    <location>
        <begin position="1"/>
        <end position="38"/>
    </location>
</feature>